<dbReference type="SUPFAM" id="SSF49785">
    <property type="entry name" value="Galactose-binding domain-like"/>
    <property type="match status" value="1"/>
</dbReference>
<dbReference type="AlphaFoldDB" id="A0A7G5XD91"/>
<name>A0A7G5XD91_9BACT</name>
<comment type="catalytic activity">
    <reaction evidence="5">
        <text>The enzyme specifically hydrolyzes (1-&gt;4)-beta-D-galactosidic linkages in type I arabinogalactans.</text>
        <dbReference type="EC" id="3.2.1.89"/>
    </reaction>
</comment>
<dbReference type="Gene3D" id="2.60.120.260">
    <property type="entry name" value="Galactose-binding domain-like"/>
    <property type="match status" value="1"/>
</dbReference>
<dbReference type="Gene3D" id="3.20.20.80">
    <property type="entry name" value="Glycosidases"/>
    <property type="match status" value="2"/>
</dbReference>
<dbReference type="SUPFAM" id="SSF49303">
    <property type="entry name" value="beta-Galactosidase/glucuronidase domain"/>
    <property type="match status" value="1"/>
</dbReference>
<dbReference type="SUPFAM" id="SSF49373">
    <property type="entry name" value="Invasin/intimin cell-adhesion fragments"/>
    <property type="match status" value="1"/>
</dbReference>
<dbReference type="KEGG" id="lacs:H4075_15315"/>
<reference evidence="12" key="1">
    <citation type="submission" date="2020-08" db="EMBL/GenBank/DDBJ databases">
        <title>Lacibacter sp. S13-6-6 genome sequencing.</title>
        <authorList>
            <person name="Jin L."/>
        </authorList>
    </citation>
    <scope>NUCLEOTIDE SEQUENCE [LARGE SCALE GENOMIC DNA]</scope>
    <source>
        <strain evidence="12">S13-6-6</strain>
    </source>
</reference>
<evidence type="ECO:0000259" key="10">
    <source>
        <dbReference type="Pfam" id="PF18565"/>
    </source>
</evidence>
<dbReference type="InterPro" id="IPR008979">
    <property type="entry name" value="Galactose-bd-like_sf"/>
</dbReference>
<keyword evidence="4 5" id="KW-0326">Glycosidase</keyword>
<dbReference type="PANTHER" id="PTHR42732">
    <property type="entry name" value="BETA-GALACTOSIDASE"/>
    <property type="match status" value="1"/>
</dbReference>
<evidence type="ECO:0000256" key="1">
    <source>
        <dbReference type="ARBA" id="ARBA00007401"/>
    </source>
</evidence>
<evidence type="ECO:0000256" key="4">
    <source>
        <dbReference type="ARBA" id="ARBA00023295"/>
    </source>
</evidence>
<evidence type="ECO:0000256" key="5">
    <source>
        <dbReference type="RuleBase" id="RU361192"/>
    </source>
</evidence>
<dbReference type="Pfam" id="PF18565">
    <property type="entry name" value="Glyco_hydro2_C5"/>
    <property type="match status" value="1"/>
</dbReference>
<evidence type="ECO:0000256" key="2">
    <source>
        <dbReference type="ARBA" id="ARBA00010687"/>
    </source>
</evidence>
<dbReference type="InterPro" id="IPR011683">
    <property type="entry name" value="Glyco_hydro_53"/>
</dbReference>
<dbReference type="PROSITE" id="PS51257">
    <property type="entry name" value="PROKAR_LIPOPROTEIN"/>
    <property type="match status" value="1"/>
</dbReference>
<comment type="similarity">
    <text evidence="2 5">Belongs to the glycosyl hydrolase 53 family.</text>
</comment>
<keyword evidence="12" id="KW-1185">Reference proteome</keyword>
<dbReference type="InterPro" id="IPR051913">
    <property type="entry name" value="GH2_Domain-Containing"/>
</dbReference>
<evidence type="ECO:0000259" key="6">
    <source>
        <dbReference type="Pfam" id="PF00703"/>
    </source>
</evidence>
<feature type="domain" description="Glycosyl hydrolases family 2 sugar binding" evidence="8">
    <location>
        <begin position="113"/>
        <end position="206"/>
    </location>
</feature>
<dbReference type="EC" id="3.2.1.89" evidence="5"/>
<dbReference type="InterPro" id="IPR006104">
    <property type="entry name" value="Glyco_hydro_2_N"/>
</dbReference>
<organism evidence="11 12">
    <name type="scientific">Lacibacter sediminis</name>
    <dbReference type="NCBI Taxonomy" id="2760713"/>
    <lineage>
        <taxon>Bacteria</taxon>
        <taxon>Pseudomonadati</taxon>
        <taxon>Bacteroidota</taxon>
        <taxon>Chitinophagia</taxon>
        <taxon>Chitinophagales</taxon>
        <taxon>Chitinophagaceae</taxon>
        <taxon>Lacibacter</taxon>
    </lineage>
</organism>
<evidence type="ECO:0000259" key="7">
    <source>
        <dbReference type="Pfam" id="PF02836"/>
    </source>
</evidence>
<dbReference type="Pfam" id="PF02836">
    <property type="entry name" value="Glyco_hydro_2_C"/>
    <property type="match status" value="1"/>
</dbReference>
<protein>
    <recommendedName>
        <fullName evidence="5">Arabinogalactan endo-beta-1,4-galactanase</fullName>
        <ecNumber evidence="5">3.2.1.89</ecNumber>
    </recommendedName>
</protein>
<dbReference type="PANTHER" id="PTHR42732:SF1">
    <property type="entry name" value="BETA-MANNOSIDASE"/>
    <property type="match status" value="1"/>
</dbReference>
<keyword evidence="5" id="KW-0732">Signal</keyword>
<feature type="chain" id="PRO_5029036292" description="Arabinogalactan endo-beta-1,4-galactanase" evidence="5">
    <location>
        <begin position="22"/>
        <end position="1133"/>
    </location>
</feature>
<dbReference type="InterPro" id="IPR017853">
    <property type="entry name" value="GH"/>
</dbReference>
<dbReference type="InterPro" id="IPR006103">
    <property type="entry name" value="Glyco_hydro_2_cat"/>
</dbReference>
<dbReference type="GO" id="GO:0015926">
    <property type="term" value="F:glucosidase activity"/>
    <property type="evidence" value="ECO:0007669"/>
    <property type="project" value="InterPro"/>
</dbReference>
<dbReference type="Gene3D" id="2.60.40.10">
    <property type="entry name" value="Immunoglobulins"/>
    <property type="match status" value="3"/>
</dbReference>
<dbReference type="RefSeq" id="WP_182801709.1">
    <property type="nucleotide sequence ID" value="NZ_CP060007.1"/>
</dbReference>
<dbReference type="GO" id="GO:0031218">
    <property type="term" value="F:arabinogalactan endo-1,4-beta-galactosidase activity"/>
    <property type="evidence" value="ECO:0007669"/>
    <property type="project" value="UniProtKB-EC"/>
</dbReference>
<dbReference type="NCBIfam" id="NF041462">
    <property type="entry name" value="GalA"/>
    <property type="match status" value="1"/>
</dbReference>
<dbReference type="InterPro" id="IPR013783">
    <property type="entry name" value="Ig-like_fold"/>
</dbReference>
<feature type="signal peptide" evidence="5">
    <location>
        <begin position="1"/>
        <end position="21"/>
    </location>
</feature>
<dbReference type="InterPro" id="IPR032311">
    <property type="entry name" value="DUF4982"/>
</dbReference>
<evidence type="ECO:0000313" key="12">
    <source>
        <dbReference type="Proteomes" id="UP000515344"/>
    </source>
</evidence>
<dbReference type="Pfam" id="PF00703">
    <property type="entry name" value="Glyco_hydro_2"/>
    <property type="match status" value="1"/>
</dbReference>
<dbReference type="Proteomes" id="UP000515344">
    <property type="component" value="Chromosome"/>
</dbReference>
<dbReference type="InterPro" id="IPR036156">
    <property type="entry name" value="Beta-gal/glucu_dom_sf"/>
</dbReference>
<dbReference type="InterPro" id="IPR006101">
    <property type="entry name" value="Glyco_hydro_2"/>
</dbReference>
<dbReference type="SUPFAM" id="SSF51445">
    <property type="entry name" value="(Trans)glycosidases"/>
    <property type="match status" value="2"/>
</dbReference>
<evidence type="ECO:0000313" key="11">
    <source>
        <dbReference type="EMBL" id="QNA43444.1"/>
    </source>
</evidence>
<evidence type="ECO:0000259" key="9">
    <source>
        <dbReference type="Pfam" id="PF16355"/>
    </source>
</evidence>
<dbReference type="Pfam" id="PF16355">
    <property type="entry name" value="DUF4982"/>
    <property type="match status" value="1"/>
</dbReference>
<dbReference type="PRINTS" id="PR00132">
    <property type="entry name" value="GLHYDRLASE2"/>
</dbReference>
<comment type="similarity">
    <text evidence="1">Belongs to the glycosyl hydrolase 2 family.</text>
</comment>
<feature type="domain" description="Glycoside hydrolase family 2 catalytic" evidence="7">
    <location>
        <begin position="322"/>
        <end position="516"/>
    </location>
</feature>
<feature type="domain" description="DUF4982" evidence="9">
    <location>
        <begin position="626"/>
        <end position="681"/>
    </location>
</feature>
<dbReference type="InterPro" id="IPR006102">
    <property type="entry name" value="Ig-like_GH2"/>
</dbReference>
<dbReference type="Pfam" id="PF02837">
    <property type="entry name" value="Glyco_hydro_2_N"/>
    <property type="match status" value="1"/>
</dbReference>
<dbReference type="InterPro" id="IPR040605">
    <property type="entry name" value="Glyco_hydro2_dom5"/>
</dbReference>
<gene>
    <name evidence="11" type="ORF">H4075_15315</name>
</gene>
<proteinExistence type="inferred from homology"/>
<dbReference type="GO" id="GO:0005975">
    <property type="term" value="P:carbohydrate metabolic process"/>
    <property type="evidence" value="ECO:0007669"/>
    <property type="project" value="InterPro"/>
</dbReference>
<sequence length="1133" mass="127987">MRLHIAAFFVFAMLSCICSFAQRKQINIDNNWKFAFGHAANPEKDFNYSIKTIFSKSGGAAGTAIDARFNDSSWRTLNLPHDWAVELPFAYVDNFDVESHGYKPVGGLFPATSIGWYRKNFTVAKADSGRRFQLQFDGIFRDANLWINGFYLGNNKSGYVGVNYDVTDFINYDRSNVITVRVDATQYEGWFYEGAGIYRHVWLNSYPNTHIATDGVFAYANITGNNATLNVETTVANEYTAAGNYSVNTYLTDRAGVKIGAAKETALAINTNEEKTIKQIVNVTNPTLWSLENPYLYRVVVELKQNGVIVDSKKLRFGFRTIEIKPNGVFLNGKHVKLFGTNNHQDHAGVGSALPDYLQYYRIGLLKEFGSNAYRTSHNAPTPELLDACDSLGMLVMDEQRLLNSGAEYMDQFQRLVKRDRSRTSVFMWSIGNEEGWIHSNSFGKRIAETYISKLKQLDPTRTCTYAADLANVYKGVNEVIPVRSFNYRQFAVADYHKDHPNQPIIGTEMGSTVTTRGELVKDSIRGYVPDQDITAPWWASRAEEWWKLAATNDFWLGGFIWTGFDYRGEPTPYKWPNINSHFGIMDVCGFPKNIYYYYQSWWTDKDVLHISPHWNHRNEWGQPKKQIDVWVNSNADDVELFLNGKSLGKKDMPRNGHLQWKVEFEPGKLEAVAYKKGKKLISKVETTGVPVEVVLTPYKTTMLADGKDVTVMNVTVVDREGREVPVADNLIKFKIEGDAKIIGVGNGDPSSHEADKCTEGTWQRSLFNGKCQVIIQSGTKAGIFKVEASANNLFTGSTDVIMVAPEKVSAITIDEKYKLKGEAAKPRVVDQMMGADISFLPELEARGIKFSDKGVTKDAIEIIKEHGINYVRLRIFHDPAQDSGYSPKKGFCDLNYTKQMAKRVKAAGLKLLLDFHYSDYWADPGKQYKPAAWKGLSFEELKKALYDYTKKVMEELKAQGTTPDMVQVGNEINHGIVWPDGNVSNIDQLAQLLCAGTAAVKAVDPTVQMMLHVALGGQNNESVFFIDNMIARGVHFDVIGQSYYPKWHGTLADLENNLKDLVRRYNKDVIVVEYSALKEEVNKIAFSLPNGKGKGTCIWEPLSTWEQFFDRDGKSNKYLLMYDEMSKNYLKK</sequence>
<dbReference type="Pfam" id="PF07745">
    <property type="entry name" value="Glyco_hydro_53"/>
    <property type="match status" value="1"/>
</dbReference>
<dbReference type="InterPro" id="IPR008964">
    <property type="entry name" value="Invasin/intimin_cell_adhesion"/>
</dbReference>
<feature type="domain" description="Glycoside hydrolase family 2 immunoglobulin-like beta-sandwich" evidence="6">
    <location>
        <begin position="210"/>
        <end position="320"/>
    </location>
</feature>
<keyword evidence="3 5" id="KW-0378">Hydrolase</keyword>
<evidence type="ECO:0000256" key="3">
    <source>
        <dbReference type="ARBA" id="ARBA00022801"/>
    </source>
</evidence>
<dbReference type="InterPro" id="IPR048230">
    <property type="entry name" value="GalA-like"/>
</dbReference>
<evidence type="ECO:0000259" key="8">
    <source>
        <dbReference type="Pfam" id="PF02837"/>
    </source>
</evidence>
<accession>A0A7G5XD91</accession>
<feature type="domain" description="Glycoside hydrolase family 2" evidence="10">
    <location>
        <begin position="695"/>
        <end position="796"/>
    </location>
</feature>
<dbReference type="EMBL" id="CP060007">
    <property type="protein sequence ID" value="QNA43444.1"/>
    <property type="molecule type" value="Genomic_DNA"/>
</dbReference>